<evidence type="ECO:0000256" key="1">
    <source>
        <dbReference type="SAM" id="MobiDB-lite"/>
    </source>
</evidence>
<proteinExistence type="predicted"/>
<dbReference type="EMBL" id="JACETU010000006">
    <property type="protein sequence ID" value="KAF7426821.1"/>
    <property type="molecule type" value="Genomic_DNA"/>
</dbReference>
<dbReference type="AlphaFoldDB" id="A0A8H6ZUK0"/>
<sequence>MRKNEGDQTTYGDFEVSAVDNSPAFSCPSRPRPRLLASVIPIEATGILVARDDACAPLLHFPCLCGRPATIPARLCHLPRSSLRATVQSTARYQPPQLQRATEEIKQDGMTPVSPPANPFMASPSPALSRHQVAAPAPATFNKKEELRISTGPNWKSITIAVAYRHQRHERIVIRWHDGLDQRRERQPGHSQRASTSPALAPATTKALPSS</sequence>
<protein>
    <submittedName>
        <fullName evidence="2">Uncharacterized protein</fullName>
    </submittedName>
</protein>
<dbReference type="VEuPathDB" id="FungiDB:PC9H_009190"/>
<dbReference type="Proteomes" id="UP000623687">
    <property type="component" value="Unassembled WGS sequence"/>
</dbReference>
<reference evidence="2" key="1">
    <citation type="submission" date="2019-07" db="EMBL/GenBank/DDBJ databases">
        <authorList>
            <person name="Palmer J.M."/>
        </authorList>
    </citation>
    <scope>NUCLEOTIDE SEQUENCE</scope>
    <source>
        <strain evidence="2">PC9</strain>
    </source>
</reference>
<organism evidence="2 3">
    <name type="scientific">Pleurotus ostreatus</name>
    <name type="common">Oyster mushroom</name>
    <name type="synonym">White-rot fungus</name>
    <dbReference type="NCBI Taxonomy" id="5322"/>
    <lineage>
        <taxon>Eukaryota</taxon>
        <taxon>Fungi</taxon>
        <taxon>Dikarya</taxon>
        <taxon>Basidiomycota</taxon>
        <taxon>Agaricomycotina</taxon>
        <taxon>Agaricomycetes</taxon>
        <taxon>Agaricomycetidae</taxon>
        <taxon>Agaricales</taxon>
        <taxon>Pleurotineae</taxon>
        <taxon>Pleurotaceae</taxon>
        <taxon>Pleurotus</taxon>
    </lineage>
</organism>
<evidence type="ECO:0000313" key="2">
    <source>
        <dbReference type="EMBL" id="KAF7426821.1"/>
    </source>
</evidence>
<comment type="caution">
    <text evidence="2">The sequence shown here is derived from an EMBL/GenBank/DDBJ whole genome shotgun (WGS) entry which is preliminary data.</text>
</comment>
<dbReference type="GeneID" id="59379008"/>
<feature type="compositionally biased region" description="Basic and acidic residues" evidence="1">
    <location>
        <begin position="179"/>
        <end position="188"/>
    </location>
</feature>
<gene>
    <name evidence="2" type="ORF">PC9H_009190</name>
</gene>
<evidence type="ECO:0000313" key="3">
    <source>
        <dbReference type="Proteomes" id="UP000623687"/>
    </source>
</evidence>
<keyword evidence="3" id="KW-1185">Reference proteome</keyword>
<dbReference type="RefSeq" id="XP_036630125.1">
    <property type="nucleotide sequence ID" value="XM_036778697.1"/>
</dbReference>
<name>A0A8H6ZUK0_PLEOS</name>
<accession>A0A8H6ZUK0</accession>
<feature type="compositionally biased region" description="Low complexity" evidence="1">
    <location>
        <begin position="194"/>
        <end position="211"/>
    </location>
</feature>
<feature type="region of interest" description="Disordered" evidence="1">
    <location>
        <begin position="179"/>
        <end position="211"/>
    </location>
</feature>